<accession>A0A4U8YJV4</accession>
<dbReference type="CDD" id="cd01292">
    <property type="entry name" value="metallo-dependent_hydrolases"/>
    <property type="match status" value="1"/>
</dbReference>
<dbReference type="Pfam" id="PF04909">
    <property type="entry name" value="Amidohydro_2"/>
    <property type="match status" value="1"/>
</dbReference>
<dbReference type="Gene3D" id="3.20.20.140">
    <property type="entry name" value="Metal-dependent hydrolases"/>
    <property type="match status" value="1"/>
</dbReference>
<keyword evidence="3" id="KW-0378">Hydrolase</keyword>
<name>A0A4U8YJV4_9BACT</name>
<dbReference type="GO" id="GO:0019748">
    <property type="term" value="P:secondary metabolic process"/>
    <property type="evidence" value="ECO:0007669"/>
    <property type="project" value="TreeGrafter"/>
</dbReference>
<dbReference type="PANTHER" id="PTHR21240">
    <property type="entry name" value="2-AMINO-3-CARBOXYLMUCONATE-6-SEMIALDEHYDE DECARBOXYLASE"/>
    <property type="match status" value="1"/>
</dbReference>
<dbReference type="PANTHER" id="PTHR21240:SF28">
    <property type="entry name" value="ISO-OROTATE DECARBOXYLASE (EUROFUNG)"/>
    <property type="match status" value="1"/>
</dbReference>
<sequence length="279" mass="30738">MVIDFHTHVFQDEVIQNRAAHLADEPEFALLYESPKSAMVDAEALIAVMDEDGVDKSVIFGFPWRSEKRFRDNNDAVIEAVRNDPDRLIGMACFDLGAKGAAAETARCLDAGLKGVGELAFYHSGIDAEALALMEPVMGLCREANVPVVIHTNEPVGHAYPGKTPITLGQIYNLAARYPDNRIVLCHWGGGIFFFNLLKKEAKKTLSNLWFDTAASPYLYDAEIYEAAARLAGEDRILFGSDYPLIRPSRYLKEVEGHVADEALRQKILGKNAAALLGI</sequence>
<evidence type="ECO:0000256" key="1">
    <source>
        <dbReference type="ARBA" id="ARBA00023239"/>
    </source>
</evidence>
<dbReference type="InterPro" id="IPR032465">
    <property type="entry name" value="ACMSD"/>
</dbReference>
<organism evidence="3 4">
    <name type="scientific">Desulfoluna butyratoxydans</name>
    <dbReference type="NCBI Taxonomy" id="231438"/>
    <lineage>
        <taxon>Bacteria</taxon>
        <taxon>Pseudomonadati</taxon>
        <taxon>Thermodesulfobacteriota</taxon>
        <taxon>Desulfobacteria</taxon>
        <taxon>Desulfobacterales</taxon>
        <taxon>Desulfolunaceae</taxon>
        <taxon>Desulfoluna</taxon>
    </lineage>
</organism>
<dbReference type="Proteomes" id="UP000507962">
    <property type="component" value="Unassembled WGS sequence"/>
</dbReference>
<gene>
    <name evidence="3" type="ORF">MSL71_13360</name>
</gene>
<protein>
    <submittedName>
        <fullName evidence="3">Metal-dependent hydrolase</fullName>
    </submittedName>
</protein>
<dbReference type="EMBL" id="CAADHO010000002">
    <property type="protein sequence ID" value="VFQ43697.1"/>
    <property type="molecule type" value="Genomic_DNA"/>
</dbReference>
<keyword evidence="1" id="KW-0456">Lyase</keyword>
<keyword evidence="4" id="KW-1185">Reference proteome</keyword>
<dbReference type="GO" id="GO:0016787">
    <property type="term" value="F:hydrolase activity"/>
    <property type="evidence" value="ECO:0007669"/>
    <property type="project" value="UniProtKB-KW"/>
</dbReference>
<dbReference type="InterPro" id="IPR006680">
    <property type="entry name" value="Amidohydro-rel"/>
</dbReference>
<dbReference type="AlphaFoldDB" id="A0A4U8YJV4"/>
<dbReference type="SUPFAM" id="SSF51556">
    <property type="entry name" value="Metallo-dependent hydrolases"/>
    <property type="match status" value="1"/>
</dbReference>
<evidence type="ECO:0000313" key="3">
    <source>
        <dbReference type="EMBL" id="VFQ43697.1"/>
    </source>
</evidence>
<proteinExistence type="predicted"/>
<dbReference type="GO" id="GO:0005737">
    <property type="term" value="C:cytoplasm"/>
    <property type="evidence" value="ECO:0007669"/>
    <property type="project" value="TreeGrafter"/>
</dbReference>
<evidence type="ECO:0000259" key="2">
    <source>
        <dbReference type="Pfam" id="PF04909"/>
    </source>
</evidence>
<dbReference type="InterPro" id="IPR032466">
    <property type="entry name" value="Metal_Hydrolase"/>
</dbReference>
<reference evidence="3 4" key="1">
    <citation type="submission" date="2019-03" db="EMBL/GenBank/DDBJ databases">
        <authorList>
            <person name="Nijsse B."/>
        </authorList>
    </citation>
    <scope>NUCLEOTIDE SEQUENCE [LARGE SCALE GENOMIC DNA]</scope>
    <source>
        <strain evidence="3">Desulfoluna butyratoxydans MSL71</strain>
    </source>
</reference>
<feature type="domain" description="Amidohydrolase-related" evidence="2">
    <location>
        <begin position="3"/>
        <end position="279"/>
    </location>
</feature>
<dbReference type="RefSeq" id="WP_180138041.1">
    <property type="nucleotide sequence ID" value="NZ_CAADHO010000002.1"/>
</dbReference>
<evidence type="ECO:0000313" key="4">
    <source>
        <dbReference type="Proteomes" id="UP000507962"/>
    </source>
</evidence>
<dbReference type="GO" id="GO:0016831">
    <property type="term" value="F:carboxy-lyase activity"/>
    <property type="evidence" value="ECO:0007669"/>
    <property type="project" value="InterPro"/>
</dbReference>